<dbReference type="InterPro" id="IPR000120">
    <property type="entry name" value="Amidase"/>
</dbReference>
<feature type="region of interest" description="Disordered" evidence="2">
    <location>
        <begin position="128"/>
        <end position="189"/>
    </location>
</feature>
<organism evidence="4">
    <name type="scientific">Streptomyces globisporus</name>
    <dbReference type="NCBI Taxonomy" id="1908"/>
    <lineage>
        <taxon>Bacteria</taxon>
        <taxon>Bacillati</taxon>
        <taxon>Actinomycetota</taxon>
        <taxon>Actinomycetes</taxon>
        <taxon>Kitasatosporales</taxon>
        <taxon>Streptomycetaceae</taxon>
        <taxon>Streptomyces</taxon>
    </lineage>
</organism>
<dbReference type="SUPFAM" id="SSF75304">
    <property type="entry name" value="Amidase signature (AS) enzymes"/>
    <property type="match status" value="1"/>
</dbReference>
<dbReference type="InterPro" id="IPR036928">
    <property type="entry name" value="AS_sf"/>
</dbReference>
<dbReference type="PANTHER" id="PTHR11895:SF7">
    <property type="entry name" value="GLUTAMYL-TRNA(GLN) AMIDOTRANSFERASE SUBUNIT A, MITOCHONDRIAL"/>
    <property type="match status" value="1"/>
</dbReference>
<dbReference type="AlphaFoldDB" id="A0A927BMG9"/>
<dbReference type="EMBL" id="JACWUS010000020">
    <property type="protein sequence ID" value="MBD2830429.1"/>
    <property type="molecule type" value="Genomic_DNA"/>
</dbReference>
<evidence type="ECO:0000256" key="1">
    <source>
        <dbReference type="ARBA" id="ARBA00009199"/>
    </source>
</evidence>
<proteinExistence type="inferred from homology"/>
<sequence length="189" mass="20137">MRALRISPAAYREALAVRTREHAHLNAYLSEAFHTALDEVTPENPLFGVLLAVKDNIDVAGVRTTAGTPALRRHLPSRSSTVWERCARAGAALAGKTALHELAYGITGHHALGPPSLNPPPRTIWPVAAAREPPRPSPRASYRQAWAPTPEAPSASRRRSAASSGTGPPWVATRLTGWCVSPPAGTRSA</sequence>
<reference evidence="4" key="1">
    <citation type="journal article" date="2020" name="PLoS ONE">
        <title>Isolation and characterization of Streptomyces bacteriophages and Streptomyces strains encoding biosynthetic arsenals: Streptomyces strains and phages for antibiotic discovery.</title>
        <authorList>
            <person name="Montano E.T."/>
            <person name="Nideffer J.F."/>
            <person name="Brumage L."/>
            <person name="Erb M."/>
            <person name="Derman A.I."/>
            <person name="Davis J.P."/>
            <person name="Estrada E."/>
            <person name="Fu S."/>
            <person name="Le D."/>
            <person name="Vuppala A."/>
            <person name="Tran C."/>
            <person name="Luterstein E."/>
            <person name="Lakkaraju S."/>
            <person name="Panchagnula S."/>
            <person name="Ren C."/>
            <person name="Doan J."/>
            <person name="Tran S."/>
            <person name="Soriano J."/>
            <person name="Fujita Y."/>
            <person name="Gutala P."/>
            <person name="Fujii Q."/>
            <person name="Lee M."/>
            <person name="Bui A."/>
            <person name="Villarreal C."/>
            <person name="Shing S.R."/>
            <person name="Kim S."/>
            <person name="Freeman D."/>
            <person name="Racha V."/>
            <person name="Ho A."/>
            <person name="Kumar P."/>
            <person name="Falah K."/>
            <person name="Dawson T."/>
            <person name="Enustun E."/>
            <person name="Prichard A."/>
            <person name="Gomez A."/>
            <person name="Khanna K."/>
            <person name="Trigg S."/>
            <person name="Fernandez L."/>
            <person name="Pogliano K."/>
            <person name="Pogliano J."/>
        </authorList>
    </citation>
    <scope>NUCLEOTIDE SEQUENCE</scope>
    <source>
        <strain evidence="4">QF2</strain>
    </source>
</reference>
<comment type="caution">
    <text evidence="4">The sequence shown here is derived from an EMBL/GenBank/DDBJ whole genome shotgun (WGS) entry which is preliminary data.</text>
</comment>
<evidence type="ECO:0000313" key="4">
    <source>
        <dbReference type="EMBL" id="MBD2830429.1"/>
    </source>
</evidence>
<name>A0A927BMG9_STRGL</name>
<gene>
    <name evidence="4" type="ORF">ID875_27905</name>
</gene>
<accession>A0A927BMG9</accession>
<protein>
    <recommendedName>
        <fullName evidence="3">Amidase domain-containing protein</fullName>
    </recommendedName>
</protein>
<feature type="domain" description="Amidase" evidence="3">
    <location>
        <begin position="38"/>
        <end position="122"/>
    </location>
</feature>
<dbReference type="InterPro" id="IPR023631">
    <property type="entry name" value="Amidase_dom"/>
</dbReference>
<evidence type="ECO:0000256" key="2">
    <source>
        <dbReference type="SAM" id="MobiDB-lite"/>
    </source>
</evidence>
<evidence type="ECO:0000259" key="3">
    <source>
        <dbReference type="Pfam" id="PF01425"/>
    </source>
</evidence>
<dbReference type="PANTHER" id="PTHR11895">
    <property type="entry name" value="TRANSAMIDASE"/>
    <property type="match status" value="1"/>
</dbReference>
<dbReference type="GO" id="GO:0003824">
    <property type="term" value="F:catalytic activity"/>
    <property type="evidence" value="ECO:0007669"/>
    <property type="project" value="InterPro"/>
</dbReference>
<comment type="similarity">
    <text evidence="1">Belongs to the amidase family.</text>
</comment>
<dbReference type="Gene3D" id="3.90.1300.10">
    <property type="entry name" value="Amidase signature (AS) domain"/>
    <property type="match status" value="1"/>
</dbReference>
<dbReference type="Pfam" id="PF01425">
    <property type="entry name" value="Amidase"/>
    <property type="match status" value="1"/>
</dbReference>